<evidence type="ECO:0000256" key="5">
    <source>
        <dbReference type="ARBA" id="ARBA00022801"/>
    </source>
</evidence>
<dbReference type="Pfam" id="PF00295">
    <property type="entry name" value="Glyco_hydro_28"/>
    <property type="match status" value="1"/>
</dbReference>
<evidence type="ECO:0000313" key="11">
    <source>
        <dbReference type="EMBL" id="AES96939.1"/>
    </source>
</evidence>
<evidence type="ECO:0000256" key="4">
    <source>
        <dbReference type="ARBA" id="ARBA00022525"/>
    </source>
</evidence>
<organism evidence="11 14">
    <name type="scientific">Medicago truncatula</name>
    <name type="common">Barrel medic</name>
    <name type="synonym">Medicago tribuloides</name>
    <dbReference type="NCBI Taxonomy" id="3880"/>
    <lineage>
        <taxon>Eukaryota</taxon>
        <taxon>Viridiplantae</taxon>
        <taxon>Streptophyta</taxon>
        <taxon>Embryophyta</taxon>
        <taxon>Tracheophyta</taxon>
        <taxon>Spermatophyta</taxon>
        <taxon>Magnoliopsida</taxon>
        <taxon>eudicotyledons</taxon>
        <taxon>Gunneridae</taxon>
        <taxon>Pentapetalae</taxon>
        <taxon>rosids</taxon>
        <taxon>fabids</taxon>
        <taxon>Fabales</taxon>
        <taxon>Fabaceae</taxon>
        <taxon>Papilionoideae</taxon>
        <taxon>50 kb inversion clade</taxon>
        <taxon>NPAAA clade</taxon>
        <taxon>Hologalegina</taxon>
        <taxon>IRL clade</taxon>
        <taxon>Trifolieae</taxon>
        <taxon>Medicago</taxon>
    </lineage>
</organism>
<dbReference type="InterPro" id="IPR011050">
    <property type="entry name" value="Pectin_lyase_fold/virulence"/>
</dbReference>
<reference evidence="11 14" key="1">
    <citation type="journal article" date="2011" name="Nature">
        <title>The Medicago genome provides insight into the evolution of rhizobial symbioses.</title>
        <authorList>
            <person name="Young N.D."/>
            <person name="Debelle F."/>
            <person name="Oldroyd G.E."/>
            <person name="Geurts R."/>
            <person name="Cannon S.B."/>
            <person name="Udvardi M.K."/>
            <person name="Benedito V.A."/>
            <person name="Mayer K.F."/>
            <person name="Gouzy J."/>
            <person name="Schoof H."/>
            <person name="Van de Peer Y."/>
            <person name="Proost S."/>
            <person name="Cook D.R."/>
            <person name="Meyers B.C."/>
            <person name="Spannagl M."/>
            <person name="Cheung F."/>
            <person name="De Mita S."/>
            <person name="Krishnakumar V."/>
            <person name="Gundlach H."/>
            <person name="Zhou S."/>
            <person name="Mudge J."/>
            <person name="Bharti A.K."/>
            <person name="Murray J.D."/>
            <person name="Naoumkina M.A."/>
            <person name="Rosen B."/>
            <person name="Silverstein K.A."/>
            <person name="Tang H."/>
            <person name="Rombauts S."/>
            <person name="Zhao P.X."/>
            <person name="Zhou P."/>
            <person name="Barbe V."/>
            <person name="Bardou P."/>
            <person name="Bechner M."/>
            <person name="Bellec A."/>
            <person name="Berger A."/>
            <person name="Berges H."/>
            <person name="Bidwell S."/>
            <person name="Bisseling T."/>
            <person name="Choisne N."/>
            <person name="Couloux A."/>
            <person name="Denny R."/>
            <person name="Deshpande S."/>
            <person name="Dai X."/>
            <person name="Doyle J.J."/>
            <person name="Dudez A.M."/>
            <person name="Farmer A.D."/>
            <person name="Fouteau S."/>
            <person name="Franken C."/>
            <person name="Gibelin C."/>
            <person name="Gish J."/>
            <person name="Goldstein S."/>
            <person name="Gonzalez A.J."/>
            <person name="Green P.J."/>
            <person name="Hallab A."/>
            <person name="Hartog M."/>
            <person name="Hua A."/>
            <person name="Humphray S.J."/>
            <person name="Jeong D.H."/>
            <person name="Jing Y."/>
            <person name="Jocker A."/>
            <person name="Kenton S.M."/>
            <person name="Kim D.J."/>
            <person name="Klee K."/>
            <person name="Lai H."/>
            <person name="Lang C."/>
            <person name="Lin S."/>
            <person name="Macmil S.L."/>
            <person name="Magdelenat G."/>
            <person name="Matthews L."/>
            <person name="McCorrison J."/>
            <person name="Monaghan E.L."/>
            <person name="Mun J.H."/>
            <person name="Najar F.Z."/>
            <person name="Nicholson C."/>
            <person name="Noirot C."/>
            <person name="O'Bleness M."/>
            <person name="Paule C.R."/>
            <person name="Poulain J."/>
            <person name="Prion F."/>
            <person name="Qin B."/>
            <person name="Qu C."/>
            <person name="Retzel E.F."/>
            <person name="Riddle C."/>
            <person name="Sallet E."/>
            <person name="Samain S."/>
            <person name="Samson N."/>
            <person name="Sanders I."/>
            <person name="Saurat O."/>
            <person name="Scarpelli C."/>
            <person name="Schiex T."/>
            <person name="Segurens B."/>
            <person name="Severin A.J."/>
            <person name="Sherrier D.J."/>
            <person name="Shi R."/>
            <person name="Sims S."/>
            <person name="Singer S.R."/>
            <person name="Sinharoy S."/>
            <person name="Sterck L."/>
            <person name="Viollet A."/>
            <person name="Wang B.B."/>
            <person name="Wang K."/>
            <person name="Wang M."/>
            <person name="Wang X."/>
            <person name="Warfsmann J."/>
            <person name="Weissenbach J."/>
            <person name="White D.D."/>
            <person name="White J.D."/>
            <person name="Wiley G.B."/>
            <person name="Wincker P."/>
            <person name="Xing Y."/>
            <person name="Yang L."/>
            <person name="Yao Z."/>
            <person name="Ying F."/>
            <person name="Zhai J."/>
            <person name="Zhou L."/>
            <person name="Zuber A."/>
            <person name="Denarie J."/>
            <person name="Dixon R.A."/>
            <person name="May G.D."/>
            <person name="Schwartz D.C."/>
            <person name="Rogers J."/>
            <person name="Quetier F."/>
            <person name="Town C.D."/>
            <person name="Roe B.A."/>
        </authorList>
    </citation>
    <scope>NUCLEOTIDE SEQUENCE [LARGE SCALE GENOMIC DNA]</scope>
    <source>
        <strain evidence="11">A17</strain>
        <strain evidence="13 14">cv. Jemalong A17</strain>
    </source>
</reference>
<accession>G7JXT8</accession>
<dbReference type="SUPFAM" id="SSF51126">
    <property type="entry name" value="Pectin lyase-like"/>
    <property type="match status" value="1"/>
</dbReference>
<dbReference type="STRING" id="3880.G7JXT8"/>
<feature type="signal peptide" evidence="10">
    <location>
        <begin position="1"/>
        <end position="18"/>
    </location>
</feature>
<dbReference type="AlphaFoldDB" id="G7JXT8"/>
<feature type="active site" evidence="8">
    <location>
        <position position="247"/>
    </location>
</feature>
<dbReference type="GO" id="GO:0005975">
    <property type="term" value="P:carbohydrate metabolic process"/>
    <property type="evidence" value="ECO:0007669"/>
    <property type="project" value="InterPro"/>
</dbReference>
<dbReference type="InterPro" id="IPR000743">
    <property type="entry name" value="Glyco_hydro_28"/>
</dbReference>
<comment type="subcellular location">
    <subcellularLocation>
        <location evidence="1">Secreted</location>
        <location evidence="1">Cell wall</location>
    </subcellularLocation>
</comment>
<name>G7JXT8_MEDTR</name>
<dbReference type="GO" id="GO:0004650">
    <property type="term" value="F:polygalacturonase activity"/>
    <property type="evidence" value="ECO:0007669"/>
    <property type="project" value="UniProtKB-EC"/>
</dbReference>
<keyword evidence="14" id="KW-1185">Reference proteome</keyword>
<dbReference type="Proteomes" id="UP000002051">
    <property type="component" value="Chromosome 5"/>
</dbReference>
<evidence type="ECO:0000256" key="9">
    <source>
        <dbReference type="RuleBase" id="RU361169"/>
    </source>
</evidence>
<dbReference type="InterPro" id="IPR006626">
    <property type="entry name" value="PbH1"/>
</dbReference>
<sequence length="400" mass="43062">MKSLFTLLMFVITSQCLCGRITPDDGSNFNVLTYGANGDGNTDDSNAFVKAWNDVCGTTQGTPTLIIPEGKTFMLQPLSFQGPCKSTTIQVEVKGTITAPKDIEAWKWKDNKRRSWVQFSKINGLAVYGEGTIDGQGAPWWKKYHDGDSNRPTAFQFIGCESLTISNLNHINSPRNHISIDSCKNASISNLQIIAPENSPNTDGIDIASSSNIIINNLSIKTGDDCIAINSGSNFINITGVLCGPGHGISVGSLGKGGEYATVEEVHVKDCTFTGTTNGARIKTWKGGSGYARKITYENIKLVEVKNPIIINQNYNPHIYDSSSEVVKVSDVTFLNIHGTSVNENTVQLNCDPKIGCDNIIIDHINITSVAGGEPHASCTNAHGTCSSSYPDVSCLSDNK</sequence>
<dbReference type="Gene3D" id="2.160.20.10">
    <property type="entry name" value="Single-stranded right-handed beta-helix, Pectin lyase-like"/>
    <property type="match status" value="1"/>
</dbReference>
<keyword evidence="4" id="KW-0964">Secreted</keyword>
<dbReference type="InterPro" id="IPR012334">
    <property type="entry name" value="Pectin_lyas_fold"/>
</dbReference>
<evidence type="ECO:0000256" key="7">
    <source>
        <dbReference type="ARBA" id="ARBA00023316"/>
    </source>
</evidence>
<protein>
    <submittedName>
        <fullName evidence="11">Polygalacturonase/glycoside hydrolase family protein</fullName>
    </submittedName>
    <submittedName>
        <fullName evidence="12">Putative polygalacturonase</fullName>
        <ecNumber evidence="12">3.2.1.15</ecNumber>
    </submittedName>
</protein>
<evidence type="ECO:0000256" key="6">
    <source>
        <dbReference type="ARBA" id="ARBA00023295"/>
    </source>
</evidence>
<dbReference type="HOGENOM" id="CLU_016031_2_2_1"/>
<feature type="chain" id="PRO_5014573188" evidence="10">
    <location>
        <begin position="19"/>
        <end position="400"/>
    </location>
</feature>
<dbReference type="PROSITE" id="PS00502">
    <property type="entry name" value="POLYGALACTURONASE"/>
    <property type="match status" value="1"/>
</dbReference>
<gene>
    <name evidence="11" type="ordered locus">MTR_5g043350</name>
    <name evidence="12" type="ORF">MtrunA17_Chr5g0418411</name>
</gene>
<dbReference type="PaxDb" id="3880-AES96939"/>
<reference evidence="13" key="3">
    <citation type="submission" date="2015-04" db="UniProtKB">
        <authorList>
            <consortium name="EnsemblPlants"/>
        </authorList>
    </citation>
    <scope>IDENTIFICATION</scope>
    <source>
        <strain evidence="13">cv. Jemalong A17</strain>
    </source>
</reference>
<evidence type="ECO:0000256" key="3">
    <source>
        <dbReference type="ARBA" id="ARBA00022512"/>
    </source>
</evidence>
<keyword evidence="3" id="KW-0134">Cell wall</keyword>
<dbReference type="Proteomes" id="UP000265566">
    <property type="component" value="Chromosome 5"/>
</dbReference>
<evidence type="ECO:0000256" key="8">
    <source>
        <dbReference type="PROSITE-ProRule" id="PRU10052"/>
    </source>
</evidence>
<dbReference type="EMBL" id="PSQE01000005">
    <property type="protein sequence ID" value="RHN55494.1"/>
    <property type="molecule type" value="Genomic_DNA"/>
</dbReference>
<keyword evidence="10" id="KW-0732">Signal</keyword>
<dbReference type="EC" id="3.2.1.15" evidence="12"/>
<dbReference type="OMA" id="YARNIWY"/>
<reference evidence="11 14" key="2">
    <citation type="journal article" date="2014" name="BMC Genomics">
        <title>An improved genome release (version Mt4.0) for the model legume Medicago truncatula.</title>
        <authorList>
            <person name="Tang H."/>
            <person name="Krishnakumar V."/>
            <person name="Bidwell S."/>
            <person name="Rosen B."/>
            <person name="Chan A."/>
            <person name="Zhou S."/>
            <person name="Gentzbittel L."/>
            <person name="Childs K.L."/>
            <person name="Yandell M."/>
            <person name="Gundlach H."/>
            <person name="Mayer K.F."/>
            <person name="Schwartz D.C."/>
            <person name="Town C.D."/>
        </authorList>
    </citation>
    <scope>GENOME REANNOTATION</scope>
    <source>
        <strain evidence="13 14">cv. Jemalong A17</strain>
    </source>
</reference>
<dbReference type="GO" id="GO:0071555">
    <property type="term" value="P:cell wall organization"/>
    <property type="evidence" value="ECO:0007669"/>
    <property type="project" value="UniProtKB-KW"/>
</dbReference>
<evidence type="ECO:0000313" key="13">
    <source>
        <dbReference type="EnsemblPlants" id="AES96939"/>
    </source>
</evidence>
<evidence type="ECO:0000313" key="14">
    <source>
        <dbReference type="Proteomes" id="UP000002051"/>
    </source>
</evidence>
<keyword evidence="6 9" id="KW-0326">Glycosidase</keyword>
<proteinExistence type="inferred from homology"/>
<dbReference type="SMART" id="SM00710">
    <property type="entry name" value="PbH1"/>
    <property type="match status" value="5"/>
</dbReference>
<keyword evidence="7" id="KW-0961">Cell wall biogenesis/degradation</keyword>
<keyword evidence="5 9" id="KW-0378">Hydrolase</keyword>
<evidence type="ECO:0000313" key="12">
    <source>
        <dbReference type="EMBL" id="RHN55494.1"/>
    </source>
</evidence>
<dbReference type="PANTHER" id="PTHR31375">
    <property type="match status" value="1"/>
</dbReference>
<comment type="similarity">
    <text evidence="2 9">Belongs to the glycosyl hydrolase 28 family.</text>
</comment>
<reference evidence="12" key="4">
    <citation type="journal article" date="2018" name="Nat. Plants">
        <title>Whole-genome landscape of Medicago truncatula symbiotic genes.</title>
        <authorList>
            <person name="Pecrix Y."/>
            <person name="Gamas P."/>
            <person name="Carrere S."/>
        </authorList>
    </citation>
    <scope>NUCLEOTIDE SEQUENCE</scope>
    <source>
        <tissue evidence="12">Leaves</tissue>
    </source>
</reference>
<dbReference type="EMBL" id="CM001221">
    <property type="protein sequence ID" value="AES96939.1"/>
    <property type="molecule type" value="Genomic_DNA"/>
</dbReference>
<evidence type="ECO:0000256" key="2">
    <source>
        <dbReference type="ARBA" id="ARBA00008834"/>
    </source>
</evidence>
<dbReference type="EnsemblPlants" id="AES96939">
    <property type="protein sequence ID" value="AES96939"/>
    <property type="gene ID" value="MTR_5g043350"/>
</dbReference>
<dbReference type="Gramene" id="rna30683">
    <property type="protein sequence ID" value="RHN55494.1"/>
    <property type="gene ID" value="gene30683"/>
</dbReference>
<dbReference type="eggNOG" id="ENOG502QQ3K">
    <property type="taxonomic scope" value="Eukaryota"/>
</dbReference>
<evidence type="ECO:0000256" key="10">
    <source>
        <dbReference type="SAM" id="SignalP"/>
    </source>
</evidence>
<evidence type="ECO:0000256" key="1">
    <source>
        <dbReference type="ARBA" id="ARBA00004191"/>
    </source>
</evidence>